<dbReference type="AlphaFoldDB" id="A0A6J6MUU6"/>
<accession>A0A6J6MUU6</accession>
<gene>
    <name evidence="1" type="ORF">UFOPK2310_01014</name>
</gene>
<evidence type="ECO:0000313" key="1">
    <source>
        <dbReference type="EMBL" id="CAB4677626.1"/>
    </source>
</evidence>
<organism evidence="1">
    <name type="scientific">freshwater metagenome</name>
    <dbReference type="NCBI Taxonomy" id="449393"/>
    <lineage>
        <taxon>unclassified sequences</taxon>
        <taxon>metagenomes</taxon>
        <taxon>ecological metagenomes</taxon>
    </lineage>
</organism>
<name>A0A6J6MUU6_9ZZZZ</name>
<dbReference type="InterPro" id="IPR011749">
    <property type="entry name" value="CHP02243"/>
</dbReference>
<reference evidence="1" key="1">
    <citation type="submission" date="2020-05" db="EMBL/GenBank/DDBJ databases">
        <authorList>
            <person name="Chiriac C."/>
            <person name="Salcher M."/>
            <person name="Ghai R."/>
            <person name="Kavagutti S V."/>
        </authorList>
    </citation>
    <scope>NUCLEOTIDE SEQUENCE</scope>
</reference>
<protein>
    <submittedName>
        <fullName evidence="1">Unannotated protein</fullName>
    </submittedName>
</protein>
<dbReference type="EMBL" id="CAEZWW010000122">
    <property type="protein sequence ID" value="CAB4677626.1"/>
    <property type="molecule type" value="Genomic_DNA"/>
</dbReference>
<dbReference type="NCBIfam" id="TIGR02243">
    <property type="entry name" value="putative baseplate assembly protein"/>
    <property type="match status" value="1"/>
</dbReference>
<sequence>MSLPAPNLDDRSFQDLVDEAKRLVQLRCPEWTDNNVADPGVTLIETFAFMVDQLIYRLNRVPDLNYIKFLDLLGEQLRPPSAAIAPVRFSLAVPKATNVLIPAGTLVSTARRGQEPPISFSTQIDLDLVSVSLQHILTQAVGQEAVPQGQSIAEHSEFSCFSDVPQVGDALYVGLTQAAPNCIVRISVDCRIEGIGVDPLRPPLITEGWDGQQWTRIHLIKDTTGGLNQRGTIEIYIDQHALSTFSGLSSGWIRVRVVDAVDDQPRYTSSPQIKSIDIATIGGITNVSQCTPIINEIIGTVTGTPGEILQLNRFPLVSGQDTLTIEVSGPEGWTTWTRVESFAEAVSTDLCFTVDDIKGQLRFGPMIRNSDGSPRYYGATPISGSTVRVPKYLVGGGIQGNVERGAISVMRTNIASVAKVESIEPAVGGVDPESIDSLKDRAALTVRSRNRAVTGLDFEQLVRAASPGIVRTKCVDATELGKPGTILVLVVPQVPPGTFAFEALQPPIEVLHELKDYLDLRRLIGTTIRIEPPKYIGVSVMVRLAAKDNSMAARVTADANAAITNFLHPVNGGYAGTGWPFGRTLVVGDIYGILQNVPGVAYTDLIRLVAVDPVTGDRGEPGDRIQPESLQLIFNMDNQIEVIE</sequence>
<proteinExistence type="predicted"/>